<evidence type="ECO:0000313" key="2">
    <source>
        <dbReference type="EMBL" id="PKY62321.1"/>
    </source>
</evidence>
<keyword evidence="1" id="KW-0812">Transmembrane</keyword>
<reference evidence="2 3" key="1">
    <citation type="submission" date="2015-10" db="EMBL/GenBank/DDBJ databases">
        <title>Genome analyses suggest a sexual origin of heterokaryosis in a supposedly ancient asexual fungus.</title>
        <authorList>
            <person name="Ropars J."/>
            <person name="Sedzielewska K."/>
            <person name="Noel J."/>
            <person name="Charron P."/>
            <person name="Farinelli L."/>
            <person name="Marton T."/>
            <person name="Kruger M."/>
            <person name="Pelin A."/>
            <person name="Brachmann A."/>
            <person name="Corradi N."/>
        </authorList>
    </citation>
    <scope>NUCLEOTIDE SEQUENCE [LARGE SCALE GENOMIC DNA]</scope>
    <source>
        <strain evidence="2 3">A4</strain>
    </source>
</reference>
<sequence>MAANLTQRHREELAESKIRKNEMLIHLFIKVSFLPNIDCANVNTSNPLLNNQFVIIIFGSTLCIARIVAMYYNTYNYHSYYAGEVTDLDNLSYIMLHVFLPLHLNIFSGITSEKSKIFTHQQLSNIIYHLANTDVIVAENSLNLRGFGKDIYNYFNCEDIKKAIITN</sequence>
<keyword evidence="3" id="KW-1185">Reference proteome</keyword>
<comment type="caution">
    <text evidence="2">The sequence shown here is derived from an EMBL/GenBank/DDBJ whole genome shotgun (WGS) entry which is preliminary data.</text>
</comment>
<feature type="transmembrane region" description="Helical" evidence="1">
    <location>
        <begin position="53"/>
        <end position="72"/>
    </location>
</feature>
<organism evidence="2 3">
    <name type="scientific">Rhizophagus irregularis</name>
    <dbReference type="NCBI Taxonomy" id="588596"/>
    <lineage>
        <taxon>Eukaryota</taxon>
        <taxon>Fungi</taxon>
        <taxon>Fungi incertae sedis</taxon>
        <taxon>Mucoromycota</taxon>
        <taxon>Glomeromycotina</taxon>
        <taxon>Glomeromycetes</taxon>
        <taxon>Glomerales</taxon>
        <taxon>Glomeraceae</taxon>
        <taxon>Rhizophagus</taxon>
    </lineage>
</organism>
<keyword evidence="1" id="KW-0472">Membrane</keyword>
<dbReference type="VEuPathDB" id="FungiDB:RhiirFUN_015099"/>
<protein>
    <submittedName>
        <fullName evidence="2">Uncharacterized protein</fullName>
    </submittedName>
</protein>
<accession>A0A2I1HTW3</accession>
<dbReference type="VEuPathDB" id="FungiDB:FUN_019553"/>
<dbReference type="VEuPathDB" id="FungiDB:RhiirA1_539511"/>
<proteinExistence type="predicted"/>
<keyword evidence="1" id="KW-1133">Transmembrane helix</keyword>
<evidence type="ECO:0000313" key="3">
    <source>
        <dbReference type="Proteomes" id="UP000234323"/>
    </source>
</evidence>
<dbReference type="Proteomes" id="UP000234323">
    <property type="component" value="Unassembled WGS sequence"/>
</dbReference>
<evidence type="ECO:0000256" key="1">
    <source>
        <dbReference type="SAM" id="Phobius"/>
    </source>
</evidence>
<dbReference type="EMBL" id="LLXI01006879">
    <property type="protein sequence ID" value="PKY62321.1"/>
    <property type="molecule type" value="Genomic_DNA"/>
</dbReference>
<dbReference type="AlphaFoldDB" id="A0A2I1HTW3"/>
<gene>
    <name evidence="2" type="ORF">RhiirA4_488600</name>
</gene>
<name>A0A2I1HTW3_9GLOM</name>
<feature type="transmembrane region" description="Helical" evidence="1">
    <location>
        <begin position="92"/>
        <end position="110"/>
    </location>
</feature>